<gene>
    <name evidence="3" type="ORF">DFJ66_3062</name>
</gene>
<dbReference type="Proteomes" id="UP000272729">
    <property type="component" value="Unassembled WGS sequence"/>
</dbReference>
<evidence type="ECO:0000313" key="4">
    <source>
        <dbReference type="Proteomes" id="UP000272729"/>
    </source>
</evidence>
<evidence type="ECO:0000313" key="3">
    <source>
        <dbReference type="EMBL" id="RKT69824.1"/>
    </source>
</evidence>
<feature type="chain" id="PRO_5019729852" evidence="1">
    <location>
        <begin position="28"/>
        <end position="207"/>
    </location>
</feature>
<keyword evidence="4" id="KW-1185">Reference proteome</keyword>
<protein>
    <submittedName>
        <fullName evidence="3">CHAP domain-containing protein</fullName>
    </submittedName>
</protein>
<evidence type="ECO:0000256" key="1">
    <source>
        <dbReference type="SAM" id="SignalP"/>
    </source>
</evidence>
<accession>A0A495XAG3</accession>
<dbReference type="InterPro" id="IPR007921">
    <property type="entry name" value="CHAP_dom"/>
</dbReference>
<feature type="signal peptide" evidence="1">
    <location>
        <begin position="1"/>
        <end position="27"/>
    </location>
</feature>
<evidence type="ECO:0000259" key="2">
    <source>
        <dbReference type="Pfam" id="PF05257"/>
    </source>
</evidence>
<keyword evidence="1" id="KW-0732">Signal</keyword>
<comment type="caution">
    <text evidence="3">The sequence shown here is derived from an EMBL/GenBank/DDBJ whole genome shotgun (WGS) entry which is preliminary data.</text>
</comment>
<feature type="domain" description="Peptidase C51" evidence="2">
    <location>
        <begin position="76"/>
        <end position="176"/>
    </location>
</feature>
<reference evidence="3 4" key="1">
    <citation type="submission" date="2018-10" db="EMBL/GenBank/DDBJ databases">
        <title>Sequencing the genomes of 1000 actinobacteria strains.</title>
        <authorList>
            <person name="Klenk H.-P."/>
        </authorList>
    </citation>
    <scope>NUCLEOTIDE SEQUENCE [LARGE SCALE GENOMIC DNA]</scope>
    <source>
        <strain evidence="3 4">DSM 43911</strain>
    </source>
</reference>
<dbReference type="Gene3D" id="3.90.1720.10">
    <property type="entry name" value="endopeptidase domain like (from Nostoc punctiforme)"/>
    <property type="match status" value="1"/>
</dbReference>
<organism evidence="3 4">
    <name type="scientific">Saccharothrix variisporea</name>
    <dbReference type="NCBI Taxonomy" id="543527"/>
    <lineage>
        <taxon>Bacteria</taxon>
        <taxon>Bacillati</taxon>
        <taxon>Actinomycetota</taxon>
        <taxon>Actinomycetes</taxon>
        <taxon>Pseudonocardiales</taxon>
        <taxon>Pseudonocardiaceae</taxon>
        <taxon>Saccharothrix</taxon>
    </lineage>
</organism>
<proteinExistence type="predicted"/>
<dbReference type="AlphaFoldDB" id="A0A495XAG3"/>
<name>A0A495XAG3_9PSEU</name>
<dbReference type="Pfam" id="PF05257">
    <property type="entry name" value="CHAP"/>
    <property type="match status" value="1"/>
</dbReference>
<dbReference type="EMBL" id="RBXR01000001">
    <property type="protein sequence ID" value="RKT69824.1"/>
    <property type="molecule type" value="Genomic_DNA"/>
</dbReference>
<dbReference type="RefSeq" id="WP_121221865.1">
    <property type="nucleotide sequence ID" value="NZ_JBIUBA010000040.1"/>
</dbReference>
<dbReference type="OrthoDB" id="9815928at2"/>
<sequence>MSRRVARSAAGFAAVAALLFGAAPAMAQDEVVDPAEWRVRQDIVDFALSQIGQREDGPNGYPLKYQAIDPAIRRPVEWCGIFVNWVWTKAGVKTKPSMAPAPGAPGVDQGHWATYWQKWGQENNRWRPLSSGEAEMGDVIVYGEYPSMFAHVGVVVEVAYDSTGRHATHIRTVEGNVSDRVVYTKWRKISDLAGGGGLKVSGFVSPF</sequence>